<evidence type="ECO:0000256" key="2">
    <source>
        <dbReference type="SAM" id="MobiDB-lite"/>
    </source>
</evidence>
<dbReference type="AlphaFoldDB" id="A0AAV5S8B7"/>
<evidence type="ECO:0000313" key="3">
    <source>
        <dbReference type="EMBL" id="GMS78622.1"/>
    </source>
</evidence>
<evidence type="ECO:0000256" key="1">
    <source>
        <dbReference type="SAM" id="Coils"/>
    </source>
</evidence>
<accession>A0AAV5S8B7</accession>
<evidence type="ECO:0000313" key="4">
    <source>
        <dbReference type="Proteomes" id="UP001432027"/>
    </source>
</evidence>
<evidence type="ECO:0008006" key="5">
    <source>
        <dbReference type="Google" id="ProtNLM"/>
    </source>
</evidence>
<dbReference type="EMBL" id="BTSX01000001">
    <property type="protein sequence ID" value="GMS78622.1"/>
    <property type="molecule type" value="Genomic_DNA"/>
</dbReference>
<feature type="coiled-coil region" evidence="1">
    <location>
        <begin position="87"/>
        <end position="192"/>
    </location>
</feature>
<proteinExistence type="predicted"/>
<reference evidence="3" key="1">
    <citation type="submission" date="2023-10" db="EMBL/GenBank/DDBJ databases">
        <title>Genome assembly of Pristionchus species.</title>
        <authorList>
            <person name="Yoshida K."/>
            <person name="Sommer R.J."/>
        </authorList>
    </citation>
    <scope>NUCLEOTIDE SEQUENCE</scope>
    <source>
        <strain evidence="3">RS0144</strain>
    </source>
</reference>
<keyword evidence="4" id="KW-1185">Reference proteome</keyword>
<dbReference type="SUPFAM" id="SSF57997">
    <property type="entry name" value="Tropomyosin"/>
    <property type="match status" value="1"/>
</dbReference>
<sequence length="311" mass="36120">VCDMSKGFREMVPWTKDKELEKRWTAALTCQDGEKYGLELRLKATRGTLVYLCQSHFDRDSAFDLKPSGFQLRPDAIPVDVRASRVAREAELRAEQLEKLLDSKRGLNDVAKKEEVQELERKLTEASTKLEESARREEKANSDIRELAREKEVLNNEVADLKRKIGQSMDSNDALQTSIADVSAQLEEARRGAENSVTEICELTQANEAFKTEMADMRKNQQERVNVLTNQLEEEQRRASDDRESYCARIDELEKKLTNDDRFEKERRKEKDDLAKYSARIDELEKRLANDNRVEEERRKAKEGRAKYRAK</sequence>
<feature type="region of interest" description="Disordered" evidence="2">
    <location>
        <begin position="290"/>
        <end position="311"/>
    </location>
</feature>
<keyword evidence="1" id="KW-0175">Coiled coil</keyword>
<name>A0AAV5S8B7_9BILA</name>
<protein>
    <recommendedName>
        <fullName evidence="5">THAP-type domain-containing protein</fullName>
    </recommendedName>
</protein>
<feature type="non-terminal residue" evidence="3">
    <location>
        <position position="1"/>
    </location>
</feature>
<dbReference type="Proteomes" id="UP001432027">
    <property type="component" value="Unassembled WGS sequence"/>
</dbReference>
<feature type="non-terminal residue" evidence="3">
    <location>
        <position position="311"/>
    </location>
</feature>
<organism evidence="3 4">
    <name type="scientific">Pristionchus entomophagus</name>
    <dbReference type="NCBI Taxonomy" id="358040"/>
    <lineage>
        <taxon>Eukaryota</taxon>
        <taxon>Metazoa</taxon>
        <taxon>Ecdysozoa</taxon>
        <taxon>Nematoda</taxon>
        <taxon>Chromadorea</taxon>
        <taxon>Rhabditida</taxon>
        <taxon>Rhabditina</taxon>
        <taxon>Diplogasteromorpha</taxon>
        <taxon>Diplogasteroidea</taxon>
        <taxon>Neodiplogasteridae</taxon>
        <taxon>Pristionchus</taxon>
    </lineage>
</organism>
<comment type="caution">
    <text evidence="3">The sequence shown here is derived from an EMBL/GenBank/DDBJ whole genome shotgun (WGS) entry which is preliminary data.</text>
</comment>
<gene>
    <name evidence="3" type="ORF">PENTCL1PPCAC_797</name>
</gene>